<sequence>MHLPWVAPEGFRGGMAREKINLKRKKKKCKHLARGKMDRFLVSQMKVREGTESGVSRKRRKYDPGYLKFGFSCIGPDDAPLPQYVICKEVLANDSMRPCKLQRHIETKHQSLTTKPQDFFGRKLNELQSQEKVIEAFGTVNTKVTEISYCVVLRIAMSLVRHCSSLLAKIQYVFSTNGRSYCCQAGSLPACTTAAEIFNTLNDFVQENHIDWSRCCGICTDGARAMTGRHSSLVKQVQAVASTAVWSHCTIHHQALATKRMPKEVHAVLDKAVKIVNLIKSRTMNARLFSTLCNEMGAHFHQVLLHSEFRWLSRGKFLTRLCDLHVEVLMFLAQINSPLVKHMEDAKWVAKLAYLSDIFDQINTLNTSLQGKECHVFLAHDQVSAFKKKLDLWCACIERGSVEMFPTLEDVMEKTELQLDCVQQVVIADLKGLREHFGDYFGEETLSNQWVRNTFSFPVTPRDGLTMQSEEALVELNSNMDFKQKMSEASLAHWLSVETEFPHLTKKAVKVFILYLQL</sequence>
<dbReference type="PANTHER" id="PTHR45913">
    <property type="entry name" value="EPM2A-INTERACTING PROTEIN 1"/>
    <property type="match status" value="1"/>
</dbReference>
<keyword evidence="2" id="KW-1185">Reference proteome</keyword>
<reference evidence="1" key="3">
    <citation type="submission" date="2025-09" db="UniProtKB">
        <authorList>
            <consortium name="Ensembl"/>
        </authorList>
    </citation>
    <scope>IDENTIFICATION</scope>
</reference>
<evidence type="ECO:0000313" key="1">
    <source>
        <dbReference type="Ensembl" id="ENSENLP00000024555.1"/>
    </source>
</evidence>
<reference evidence="1" key="2">
    <citation type="submission" date="2025-08" db="UniProtKB">
        <authorList>
            <consortium name="Ensembl"/>
        </authorList>
    </citation>
    <scope>IDENTIFICATION</scope>
</reference>
<organism evidence="1 2">
    <name type="scientific">Echeneis naucrates</name>
    <name type="common">Live sharksucker</name>
    <dbReference type="NCBI Taxonomy" id="173247"/>
    <lineage>
        <taxon>Eukaryota</taxon>
        <taxon>Metazoa</taxon>
        <taxon>Chordata</taxon>
        <taxon>Craniata</taxon>
        <taxon>Vertebrata</taxon>
        <taxon>Euteleostomi</taxon>
        <taxon>Actinopterygii</taxon>
        <taxon>Neopterygii</taxon>
        <taxon>Teleostei</taxon>
        <taxon>Neoteleostei</taxon>
        <taxon>Acanthomorphata</taxon>
        <taxon>Carangaria</taxon>
        <taxon>Carangiformes</taxon>
        <taxon>Echeneidae</taxon>
        <taxon>Echeneis</taxon>
    </lineage>
</organism>
<proteinExistence type="predicted"/>
<dbReference type="PANTHER" id="PTHR45913:SF19">
    <property type="entry name" value="LOW QUALITY PROTEIN: ZINC FINGER BED DOMAIN-CONTAINING PROTEIN 5-LIKE"/>
    <property type="match status" value="1"/>
</dbReference>
<evidence type="ECO:0000313" key="2">
    <source>
        <dbReference type="Proteomes" id="UP000472264"/>
    </source>
</evidence>
<dbReference type="AlphaFoldDB" id="A0A665UYW9"/>
<evidence type="ECO:0008006" key="3">
    <source>
        <dbReference type="Google" id="ProtNLM"/>
    </source>
</evidence>
<reference evidence="1" key="1">
    <citation type="submission" date="2021-04" db="EMBL/GenBank/DDBJ databases">
        <authorList>
            <consortium name="Wellcome Sanger Institute Data Sharing"/>
        </authorList>
    </citation>
    <scope>NUCLEOTIDE SEQUENCE [LARGE SCALE GENOMIC DNA]</scope>
</reference>
<dbReference type="InParanoid" id="A0A665UYW9"/>
<dbReference type="Proteomes" id="UP000472264">
    <property type="component" value="Chromosome 16"/>
</dbReference>
<accession>A0A665UYW9</accession>
<dbReference type="OMA" id="YVICKEV"/>
<dbReference type="Ensembl" id="ENSENLT00000025351.1">
    <property type="protein sequence ID" value="ENSENLP00000024555.1"/>
    <property type="gene ID" value="ENSENLG00000011095.1"/>
</dbReference>
<dbReference type="InterPro" id="IPR012337">
    <property type="entry name" value="RNaseH-like_sf"/>
</dbReference>
<name>A0A665UYW9_ECHNA</name>
<protein>
    <recommendedName>
        <fullName evidence="3">DUF4371 domain-containing protein</fullName>
    </recommendedName>
</protein>
<dbReference type="SUPFAM" id="SSF53098">
    <property type="entry name" value="Ribonuclease H-like"/>
    <property type="match status" value="1"/>
</dbReference>